<dbReference type="WBParaSite" id="HPBE_0001145601-mRNA-1">
    <property type="protein sequence ID" value="HPBE_0001145601-mRNA-1"/>
    <property type="gene ID" value="HPBE_0001145601"/>
</dbReference>
<reference evidence="1 2" key="1">
    <citation type="submission" date="2018-11" db="EMBL/GenBank/DDBJ databases">
        <authorList>
            <consortium name="Pathogen Informatics"/>
        </authorList>
    </citation>
    <scope>NUCLEOTIDE SEQUENCE [LARGE SCALE GENOMIC DNA]</scope>
</reference>
<dbReference type="SUPFAM" id="SSF52058">
    <property type="entry name" value="L domain-like"/>
    <property type="match status" value="1"/>
</dbReference>
<keyword evidence="2" id="KW-1185">Reference proteome</keyword>
<sequence length="287" mass="31887">MLWMLLMVARVKACEIQSDSSLLVCSDLSAFHLANYSSSTRTLELEQCRPSSYAVSSSAVNRVNIKCDSSLPAFAVENFSGLTDIELSSCRLSEIRWQSLYVDGKMPSVDLGGCPLDCSCTNGWLSHTQDNSAYAVSPVLPDTFRCSFLHCDWGTLTTTPFIECSPGDTVTIDVHISAPASAVFAHRKYFSWHAASSEFNFTENVVKDRAHLVIDDVTEAQLGVVTMVCWHCDYPLMTTVEIYKGLLTSRVRVCVGHREITVDLSAWKRAEWQSTCAIDAILVRIRF</sequence>
<dbReference type="EMBL" id="UZAH01027112">
    <property type="protein sequence ID" value="VDO88665.1"/>
    <property type="molecule type" value="Genomic_DNA"/>
</dbReference>
<protein>
    <submittedName>
        <fullName evidence="3">Glycoprotein</fullName>
    </submittedName>
</protein>
<proteinExistence type="predicted"/>
<accession>A0A183FTN6</accession>
<organism evidence="2 3">
    <name type="scientific">Heligmosomoides polygyrus</name>
    <name type="common">Parasitic roundworm</name>
    <dbReference type="NCBI Taxonomy" id="6339"/>
    <lineage>
        <taxon>Eukaryota</taxon>
        <taxon>Metazoa</taxon>
        <taxon>Ecdysozoa</taxon>
        <taxon>Nematoda</taxon>
        <taxon>Chromadorea</taxon>
        <taxon>Rhabditida</taxon>
        <taxon>Rhabditina</taxon>
        <taxon>Rhabditomorpha</taxon>
        <taxon>Strongyloidea</taxon>
        <taxon>Heligmosomidae</taxon>
        <taxon>Heligmosomoides</taxon>
    </lineage>
</organism>
<dbReference type="Proteomes" id="UP000050761">
    <property type="component" value="Unassembled WGS sequence"/>
</dbReference>
<dbReference type="OrthoDB" id="3256376at2759"/>
<gene>
    <name evidence="1" type="ORF">HPBE_LOCUS11457</name>
</gene>
<evidence type="ECO:0000313" key="2">
    <source>
        <dbReference type="Proteomes" id="UP000050761"/>
    </source>
</evidence>
<evidence type="ECO:0000313" key="3">
    <source>
        <dbReference type="WBParaSite" id="HPBE_0001145601-mRNA-1"/>
    </source>
</evidence>
<evidence type="ECO:0000313" key="1">
    <source>
        <dbReference type="EMBL" id="VDO88665.1"/>
    </source>
</evidence>
<dbReference type="AlphaFoldDB" id="A0A183FTN6"/>
<accession>A0A3P8CWS2</accession>
<name>A0A183FTN6_HELPZ</name>
<dbReference type="InterPro" id="IPR032675">
    <property type="entry name" value="LRR_dom_sf"/>
</dbReference>
<dbReference type="Gene3D" id="3.80.10.10">
    <property type="entry name" value="Ribonuclease Inhibitor"/>
    <property type="match status" value="1"/>
</dbReference>
<reference evidence="3" key="2">
    <citation type="submission" date="2019-09" db="UniProtKB">
        <authorList>
            <consortium name="WormBaseParasite"/>
        </authorList>
    </citation>
    <scope>IDENTIFICATION</scope>
</reference>